<dbReference type="AlphaFoldDB" id="A0A3M8SMZ5"/>
<evidence type="ECO:0000256" key="1">
    <source>
        <dbReference type="SAM" id="MobiDB-lite"/>
    </source>
</evidence>
<accession>A0A3M8SMZ5</accession>
<feature type="compositionally biased region" description="Polar residues" evidence="1">
    <location>
        <begin position="81"/>
        <end position="91"/>
    </location>
</feature>
<dbReference type="EMBL" id="RIBS01000007">
    <property type="protein sequence ID" value="RNF82599.1"/>
    <property type="molecule type" value="Genomic_DNA"/>
</dbReference>
<reference evidence="2 3" key="1">
    <citation type="submission" date="2018-11" db="EMBL/GenBank/DDBJ databases">
        <title>Lysobacter cryohumiis sp. nov., isolated from soil in the Tianshan Mountains, Xinjiang, China.</title>
        <authorList>
            <person name="Luo Y."/>
            <person name="Sheng H."/>
        </authorList>
    </citation>
    <scope>NUCLEOTIDE SEQUENCE [LARGE SCALE GENOMIC DNA]</scope>
    <source>
        <strain evidence="2 3">ZS60</strain>
    </source>
</reference>
<comment type="caution">
    <text evidence="2">The sequence shown here is derived from an EMBL/GenBank/DDBJ whole genome shotgun (WGS) entry which is preliminary data.</text>
</comment>
<evidence type="ECO:0000313" key="2">
    <source>
        <dbReference type="EMBL" id="RNF82599.1"/>
    </source>
</evidence>
<proteinExistence type="predicted"/>
<protein>
    <submittedName>
        <fullName evidence="2">Uncharacterized protein</fullName>
    </submittedName>
</protein>
<gene>
    <name evidence="2" type="ORF">EER27_13925</name>
</gene>
<dbReference type="Proteomes" id="UP000267049">
    <property type="component" value="Unassembled WGS sequence"/>
</dbReference>
<organism evidence="2 3">
    <name type="scientific">Montanilutibacter psychrotolerans</name>
    <dbReference type="NCBI Taxonomy" id="1327343"/>
    <lineage>
        <taxon>Bacteria</taxon>
        <taxon>Pseudomonadati</taxon>
        <taxon>Pseudomonadota</taxon>
        <taxon>Gammaproteobacteria</taxon>
        <taxon>Lysobacterales</taxon>
        <taxon>Lysobacteraceae</taxon>
        <taxon>Montanilutibacter</taxon>
    </lineage>
</organism>
<feature type="region of interest" description="Disordered" evidence="1">
    <location>
        <begin position="63"/>
        <end position="91"/>
    </location>
</feature>
<name>A0A3M8SMZ5_9GAMM</name>
<sequence>MATPLTVTPSKANQTPAARLRGRFPSRVLGPVAVSIVGAVLLVALRMPTPPPIDAASALQADLPGTTTHAPPGTVPDGGPTQVSVRPSNGQGQVVRDGGEIVIAFDNQPGRLAAQQLAAATDTRFVQGRELLDGLAPVSLQWRGSSRAQAWNLVLGHRIGHVVHCDDRGCMVSLFASTDDPNQAPIRGASPNAGFDAPVDGSATRTEVPADPVSAEAPVPRDMIDESVLGG</sequence>
<keyword evidence="3" id="KW-1185">Reference proteome</keyword>
<evidence type="ECO:0000313" key="3">
    <source>
        <dbReference type="Proteomes" id="UP000267049"/>
    </source>
</evidence>
<feature type="region of interest" description="Disordered" evidence="1">
    <location>
        <begin position="183"/>
        <end position="231"/>
    </location>
</feature>